<evidence type="ECO:0000313" key="1">
    <source>
        <dbReference type="EMBL" id="GJT59354.1"/>
    </source>
</evidence>
<organism evidence="1 2">
    <name type="scientific">Tanacetum coccineum</name>
    <dbReference type="NCBI Taxonomy" id="301880"/>
    <lineage>
        <taxon>Eukaryota</taxon>
        <taxon>Viridiplantae</taxon>
        <taxon>Streptophyta</taxon>
        <taxon>Embryophyta</taxon>
        <taxon>Tracheophyta</taxon>
        <taxon>Spermatophyta</taxon>
        <taxon>Magnoliopsida</taxon>
        <taxon>eudicotyledons</taxon>
        <taxon>Gunneridae</taxon>
        <taxon>Pentapetalae</taxon>
        <taxon>asterids</taxon>
        <taxon>campanulids</taxon>
        <taxon>Asterales</taxon>
        <taxon>Asteraceae</taxon>
        <taxon>Asteroideae</taxon>
        <taxon>Anthemideae</taxon>
        <taxon>Anthemidinae</taxon>
        <taxon>Tanacetum</taxon>
    </lineage>
</organism>
<reference evidence="1" key="2">
    <citation type="submission" date="2022-01" db="EMBL/GenBank/DDBJ databases">
        <authorList>
            <person name="Yamashiro T."/>
            <person name="Shiraishi A."/>
            <person name="Satake H."/>
            <person name="Nakayama K."/>
        </authorList>
    </citation>
    <scope>NUCLEOTIDE SEQUENCE</scope>
</reference>
<evidence type="ECO:0000313" key="2">
    <source>
        <dbReference type="Proteomes" id="UP001151760"/>
    </source>
</evidence>
<dbReference type="Proteomes" id="UP001151760">
    <property type="component" value="Unassembled WGS sequence"/>
</dbReference>
<proteinExistence type="predicted"/>
<protein>
    <submittedName>
        <fullName evidence="1">Uncharacterized protein</fullName>
    </submittedName>
</protein>
<name>A0ABQ5F865_9ASTR</name>
<gene>
    <name evidence="1" type="ORF">Tco_1002887</name>
</gene>
<comment type="caution">
    <text evidence="1">The sequence shown here is derived from an EMBL/GenBank/DDBJ whole genome shotgun (WGS) entry which is preliminary data.</text>
</comment>
<accession>A0ABQ5F865</accession>
<keyword evidence="2" id="KW-1185">Reference proteome</keyword>
<dbReference type="EMBL" id="BQNB010017102">
    <property type="protein sequence ID" value="GJT59354.1"/>
    <property type="molecule type" value="Genomic_DNA"/>
</dbReference>
<sequence length="77" mass="9031">MSDSSNYSNMSDLDDIEDIELVMQLNQGESSRRSRKAINRDREVAECTSVGRYLVHPKILRTTINRRRYRKNTITIL</sequence>
<reference evidence="1" key="1">
    <citation type="journal article" date="2022" name="Int. J. Mol. Sci.">
        <title>Draft Genome of Tanacetum Coccineum: Genomic Comparison of Closely Related Tanacetum-Family Plants.</title>
        <authorList>
            <person name="Yamashiro T."/>
            <person name="Shiraishi A."/>
            <person name="Nakayama K."/>
            <person name="Satake H."/>
        </authorList>
    </citation>
    <scope>NUCLEOTIDE SEQUENCE</scope>
</reference>